<keyword evidence="4 7" id="KW-0812">Transmembrane</keyword>
<feature type="transmembrane region" description="Helical" evidence="7">
    <location>
        <begin position="23"/>
        <end position="43"/>
    </location>
</feature>
<feature type="transmembrane region" description="Helical" evidence="7">
    <location>
        <begin position="324"/>
        <end position="345"/>
    </location>
</feature>
<evidence type="ECO:0000256" key="4">
    <source>
        <dbReference type="ARBA" id="ARBA00022692"/>
    </source>
</evidence>
<evidence type="ECO:0000259" key="9">
    <source>
        <dbReference type="Pfam" id="PF12704"/>
    </source>
</evidence>
<dbReference type="Pfam" id="PF02687">
    <property type="entry name" value="FtsX"/>
    <property type="match status" value="1"/>
</dbReference>
<dbReference type="Pfam" id="PF12704">
    <property type="entry name" value="MacB_PCD"/>
    <property type="match status" value="1"/>
</dbReference>
<keyword evidence="5 7" id="KW-1133">Transmembrane helix</keyword>
<dbReference type="RefSeq" id="WP_407346768.1">
    <property type="nucleotide sequence ID" value="NZ_CP136864.1"/>
</dbReference>
<feature type="transmembrane region" description="Helical" evidence="7">
    <location>
        <begin position="376"/>
        <end position="396"/>
    </location>
</feature>
<gene>
    <name evidence="10" type="ORF">R0135_10335</name>
</gene>
<dbReference type="PANTHER" id="PTHR30489:SF0">
    <property type="entry name" value="LIPOPROTEIN-RELEASING SYSTEM TRANSMEMBRANE PROTEIN LOLE"/>
    <property type="match status" value="1"/>
</dbReference>
<reference evidence="10 11" key="1">
    <citation type="submission" date="2023-10" db="EMBL/GenBank/DDBJ databases">
        <title>Two novel species belonging to the OM43/NOR5 clade.</title>
        <authorList>
            <person name="Park M."/>
        </authorList>
    </citation>
    <scope>NUCLEOTIDE SEQUENCE [LARGE SCALE GENOMIC DNA]</scope>
    <source>
        <strain evidence="10 11">IMCC43200</strain>
    </source>
</reference>
<evidence type="ECO:0000313" key="11">
    <source>
        <dbReference type="Proteomes" id="UP001626537"/>
    </source>
</evidence>
<comment type="subcellular location">
    <subcellularLocation>
        <location evidence="1">Cell membrane</location>
        <topology evidence="1">Multi-pass membrane protein</topology>
    </subcellularLocation>
</comment>
<keyword evidence="11" id="KW-1185">Reference proteome</keyword>
<evidence type="ECO:0000259" key="8">
    <source>
        <dbReference type="Pfam" id="PF02687"/>
    </source>
</evidence>
<accession>A0ABZ0HZ33</accession>
<dbReference type="EMBL" id="CP136864">
    <property type="protein sequence ID" value="WOJ92186.1"/>
    <property type="molecule type" value="Genomic_DNA"/>
</dbReference>
<feature type="transmembrane region" description="Helical" evidence="7">
    <location>
        <begin position="271"/>
        <end position="296"/>
    </location>
</feature>
<comment type="similarity">
    <text evidence="2">Belongs to the ABC-4 integral membrane protein family. LolC/E subfamily.</text>
</comment>
<evidence type="ECO:0000256" key="7">
    <source>
        <dbReference type="SAM" id="Phobius"/>
    </source>
</evidence>
<dbReference type="Proteomes" id="UP001626537">
    <property type="component" value="Chromosome"/>
</dbReference>
<evidence type="ECO:0000256" key="5">
    <source>
        <dbReference type="ARBA" id="ARBA00022989"/>
    </source>
</evidence>
<dbReference type="InterPro" id="IPR025857">
    <property type="entry name" value="MacB_PCD"/>
</dbReference>
<evidence type="ECO:0000313" key="10">
    <source>
        <dbReference type="EMBL" id="WOJ92186.1"/>
    </source>
</evidence>
<proteinExistence type="inferred from homology"/>
<keyword evidence="3" id="KW-1003">Cell membrane</keyword>
<evidence type="ECO:0000256" key="6">
    <source>
        <dbReference type="ARBA" id="ARBA00023136"/>
    </source>
</evidence>
<dbReference type="PANTHER" id="PTHR30489">
    <property type="entry name" value="LIPOPROTEIN-RELEASING SYSTEM TRANSMEMBRANE PROTEIN LOLE"/>
    <property type="match status" value="1"/>
</dbReference>
<sequence>MSNITLLLSLAWRNLWRRPRRTAVMLAAIIMGVWAMIFMNALMRGMTDQMVSNGLNTLPGQAQLQHPDYGRDPSVVNSITKPSEQLESWLKAEPHILAWTPRVRVPAVISSARDTRGVLLIGVDPAGEQAMSAGPKAAIEGRLLQDPDDRGVVIGRRLAQRLETGLGKRIVLSSQDPSNELVERGAQIVGIYTARIQASEEAYVYTGLHAAQSLLNMRDRISQLAVTGDDYRSVNVWLEGLRAAAGDTVVTLPWNELDSFLGTMLGVQDGFALIFILVIFTVLSFGLVNTLVMAVFERTREIGLMQALGMSPGLIITQVMLESAFLLFIGLCIGCLIGVGSVLSLRNGIDLSSVAQGMEMMTMDSVLYPALYPDDVIMSAVVVMGLGLAASSLPAWRAARLDPVQAIAHQG</sequence>
<dbReference type="InterPro" id="IPR003838">
    <property type="entry name" value="ABC3_permease_C"/>
</dbReference>
<feature type="domain" description="MacB-like periplasmic core" evidence="9">
    <location>
        <begin position="22"/>
        <end position="232"/>
    </location>
</feature>
<evidence type="ECO:0000256" key="3">
    <source>
        <dbReference type="ARBA" id="ARBA00022475"/>
    </source>
</evidence>
<protein>
    <submittedName>
        <fullName evidence="10">FtsX-like permease family protein</fullName>
    </submittedName>
</protein>
<feature type="domain" description="ABC3 transporter permease C-terminal" evidence="8">
    <location>
        <begin position="274"/>
        <end position="403"/>
    </location>
</feature>
<name>A0ABZ0HZ33_9GAMM</name>
<organism evidence="10 11">
    <name type="scientific">Congregibacter variabilis</name>
    <dbReference type="NCBI Taxonomy" id="3081200"/>
    <lineage>
        <taxon>Bacteria</taxon>
        <taxon>Pseudomonadati</taxon>
        <taxon>Pseudomonadota</taxon>
        <taxon>Gammaproteobacteria</taxon>
        <taxon>Cellvibrionales</taxon>
        <taxon>Halieaceae</taxon>
        <taxon>Congregibacter</taxon>
    </lineage>
</organism>
<dbReference type="InterPro" id="IPR051447">
    <property type="entry name" value="Lipoprotein-release_system"/>
</dbReference>
<evidence type="ECO:0000256" key="2">
    <source>
        <dbReference type="ARBA" id="ARBA00005236"/>
    </source>
</evidence>
<evidence type="ECO:0000256" key="1">
    <source>
        <dbReference type="ARBA" id="ARBA00004651"/>
    </source>
</evidence>
<keyword evidence="6 7" id="KW-0472">Membrane</keyword>